<dbReference type="AlphaFoldDB" id="A0A919TW97"/>
<dbReference type="GO" id="GO:0006352">
    <property type="term" value="P:DNA-templated transcription initiation"/>
    <property type="evidence" value="ECO:0007669"/>
    <property type="project" value="InterPro"/>
</dbReference>
<reference evidence="1" key="1">
    <citation type="submission" date="2021-01" db="EMBL/GenBank/DDBJ databases">
        <title>Whole genome shotgun sequence of Actinoplanes tereljensis NBRC 105297.</title>
        <authorList>
            <person name="Komaki H."/>
            <person name="Tamura T."/>
        </authorList>
    </citation>
    <scope>NUCLEOTIDE SEQUENCE</scope>
    <source>
        <strain evidence="1">NBRC 105297</strain>
    </source>
</reference>
<organism evidence="1 2">
    <name type="scientific">Paractinoplanes tereljensis</name>
    <dbReference type="NCBI Taxonomy" id="571912"/>
    <lineage>
        <taxon>Bacteria</taxon>
        <taxon>Bacillati</taxon>
        <taxon>Actinomycetota</taxon>
        <taxon>Actinomycetes</taxon>
        <taxon>Micromonosporales</taxon>
        <taxon>Micromonosporaceae</taxon>
        <taxon>Paractinoplanes</taxon>
    </lineage>
</organism>
<dbReference type="InterPro" id="IPR013325">
    <property type="entry name" value="RNA_pol_sigma_r2"/>
</dbReference>
<protein>
    <submittedName>
        <fullName evidence="1">Uncharacterized protein</fullName>
    </submittedName>
</protein>
<sequence>MPRSRFVAQDPGGAQEHVAPGASVSTLVQRDISGSHEWLRDAAQHSPCGSPSRLRRLIRHIADDDRDAFRELFDRCSGRVAAGLRRQVSDQHRFAGVFAGTFVEVWWLAGCHVDPDVDVVAWIDEIVQRRVTDSRPAALSAAISASPDAGSLGPMWAQGVEAELAGLLRRR</sequence>
<dbReference type="SUPFAM" id="SSF88946">
    <property type="entry name" value="Sigma2 domain of RNA polymerase sigma factors"/>
    <property type="match status" value="1"/>
</dbReference>
<dbReference type="Gene3D" id="1.10.1740.10">
    <property type="match status" value="1"/>
</dbReference>
<keyword evidence="2" id="KW-1185">Reference proteome</keyword>
<accession>A0A919TW97</accession>
<evidence type="ECO:0000313" key="1">
    <source>
        <dbReference type="EMBL" id="GIF25728.1"/>
    </source>
</evidence>
<name>A0A919TW97_9ACTN</name>
<proteinExistence type="predicted"/>
<gene>
    <name evidence="1" type="ORF">Ate02nite_84580</name>
</gene>
<evidence type="ECO:0000313" key="2">
    <source>
        <dbReference type="Proteomes" id="UP000623608"/>
    </source>
</evidence>
<dbReference type="Proteomes" id="UP000623608">
    <property type="component" value="Unassembled WGS sequence"/>
</dbReference>
<dbReference type="GO" id="GO:0003700">
    <property type="term" value="F:DNA-binding transcription factor activity"/>
    <property type="evidence" value="ECO:0007669"/>
    <property type="project" value="InterPro"/>
</dbReference>
<dbReference type="EMBL" id="BOMY01000053">
    <property type="protein sequence ID" value="GIF25728.1"/>
    <property type="molecule type" value="Genomic_DNA"/>
</dbReference>
<comment type="caution">
    <text evidence="1">The sequence shown here is derived from an EMBL/GenBank/DDBJ whole genome shotgun (WGS) entry which is preliminary data.</text>
</comment>